<sequence>MIHVPLQWRNAFIQRMPVQSLYLEGFRDLQPWFDAAKQAGVYVMARPGALSFNIRQRERQSWRSGPIYIVPMLGDVSPVPLRTTVPRIQSSFKAGTLSALFKHPAARLRLRVI</sequence>
<proteinExistence type="predicted"/>
<protein>
    <submittedName>
        <fullName evidence="1">Uncharacterized protein</fullName>
    </submittedName>
</protein>
<reference evidence="1" key="2">
    <citation type="journal article" date="2020" name="Nat. Commun.">
        <title>Large-scale genome sequencing of mycorrhizal fungi provides insights into the early evolution of symbiotic traits.</title>
        <authorList>
            <person name="Miyauchi S."/>
            <person name="Kiss E."/>
            <person name="Kuo A."/>
            <person name="Drula E."/>
            <person name="Kohler A."/>
            <person name="Sanchez-Garcia M."/>
            <person name="Morin E."/>
            <person name="Andreopoulos B."/>
            <person name="Barry K.W."/>
            <person name="Bonito G."/>
            <person name="Buee M."/>
            <person name="Carver A."/>
            <person name="Chen C."/>
            <person name="Cichocki N."/>
            <person name="Clum A."/>
            <person name="Culley D."/>
            <person name="Crous P.W."/>
            <person name="Fauchery L."/>
            <person name="Girlanda M."/>
            <person name="Hayes R.D."/>
            <person name="Keri Z."/>
            <person name="LaButti K."/>
            <person name="Lipzen A."/>
            <person name="Lombard V."/>
            <person name="Magnuson J."/>
            <person name="Maillard F."/>
            <person name="Murat C."/>
            <person name="Nolan M."/>
            <person name="Ohm R.A."/>
            <person name="Pangilinan J."/>
            <person name="Pereira M.F."/>
            <person name="Perotto S."/>
            <person name="Peter M."/>
            <person name="Pfister S."/>
            <person name="Riley R."/>
            <person name="Sitrit Y."/>
            <person name="Stielow J.B."/>
            <person name="Szollosi G."/>
            <person name="Zifcakova L."/>
            <person name="Stursova M."/>
            <person name="Spatafora J.W."/>
            <person name="Tedersoo L."/>
            <person name="Vaario L.M."/>
            <person name="Yamada A."/>
            <person name="Yan M."/>
            <person name="Wang P."/>
            <person name="Xu J."/>
            <person name="Bruns T."/>
            <person name="Baldrian P."/>
            <person name="Vilgalys R."/>
            <person name="Dunand C."/>
            <person name="Henrissat B."/>
            <person name="Grigoriev I.V."/>
            <person name="Hibbett D."/>
            <person name="Nagy L.G."/>
            <person name="Martin F.M."/>
        </authorList>
    </citation>
    <scope>NUCLEOTIDE SEQUENCE</scope>
    <source>
        <strain evidence="1">BED1</strain>
    </source>
</reference>
<dbReference type="Proteomes" id="UP001194468">
    <property type="component" value="Unassembled WGS sequence"/>
</dbReference>
<gene>
    <name evidence="1" type="ORF">L210DRAFT_3047114</name>
</gene>
<dbReference type="EMBL" id="WHUW01000006">
    <property type="protein sequence ID" value="KAF8444799.1"/>
    <property type="molecule type" value="Genomic_DNA"/>
</dbReference>
<comment type="caution">
    <text evidence="1">The sequence shown here is derived from an EMBL/GenBank/DDBJ whole genome shotgun (WGS) entry which is preliminary data.</text>
</comment>
<accession>A0AAD4C0E8</accession>
<dbReference type="AlphaFoldDB" id="A0AAD4C0E8"/>
<evidence type="ECO:0000313" key="2">
    <source>
        <dbReference type="Proteomes" id="UP001194468"/>
    </source>
</evidence>
<evidence type="ECO:0000313" key="1">
    <source>
        <dbReference type="EMBL" id="KAF8444799.1"/>
    </source>
</evidence>
<organism evidence="1 2">
    <name type="scientific">Boletus edulis BED1</name>
    <dbReference type="NCBI Taxonomy" id="1328754"/>
    <lineage>
        <taxon>Eukaryota</taxon>
        <taxon>Fungi</taxon>
        <taxon>Dikarya</taxon>
        <taxon>Basidiomycota</taxon>
        <taxon>Agaricomycotina</taxon>
        <taxon>Agaricomycetes</taxon>
        <taxon>Agaricomycetidae</taxon>
        <taxon>Boletales</taxon>
        <taxon>Boletineae</taxon>
        <taxon>Boletaceae</taxon>
        <taxon>Boletoideae</taxon>
        <taxon>Boletus</taxon>
    </lineage>
</organism>
<reference evidence="1" key="1">
    <citation type="submission" date="2019-10" db="EMBL/GenBank/DDBJ databases">
        <authorList>
            <consortium name="DOE Joint Genome Institute"/>
            <person name="Kuo A."/>
            <person name="Miyauchi S."/>
            <person name="Kiss E."/>
            <person name="Drula E."/>
            <person name="Kohler A."/>
            <person name="Sanchez-Garcia M."/>
            <person name="Andreopoulos B."/>
            <person name="Barry K.W."/>
            <person name="Bonito G."/>
            <person name="Buee M."/>
            <person name="Carver A."/>
            <person name="Chen C."/>
            <person name="Cichocki N."/>
            <person name="Clum A."/>
            <person name="Culley D."/>
            <person name="Crous P.W."/>
            <person name="Fauchery L."/>
            <person name="Girlanda M."/>
            <person name="Hayes R."/>
            <person name="Keri Z."/>
            <person name="LaButti K."/>
            <person name="Lipzen A."/>
            <person name="Lombard V."/>
            <person name="Magnuson J."/>
            <person name="Maillard F."/>
            <person name="Morin E."/>
            <person name="Murat C."/>
            <person name="Nolan M."/>
            <person name="Ohm R."/>
            <person name="Pangilinan J."/>
            <person name="Pereira M."/>
            <person name="Perotto S."/>
            <person name="Peter M."/>
            <person name="Riley R."/>
            <person name="Sitrit Y."/>
            <person name="Stielow B."/>
            <person name="Szollosi G."/>
            <person name="Zifcakova L."/>
            <person name="Stursova M."/>
            <person name="Spatafora J.W."/>
            <person name="Tedersoo L."/>
            <person name="Vaario L.-M."/>
            <person name="Yamada A."/>
            <person name="Yan M."/>
            <person name="Wang P."/>
            <person name="Xu J."/>
            <person name="Bruns T."/>
            <person name="Baldrian P."/>
            <person name="Vilgalys R."/>
            <person name="Henrissat B."/>
            <person name="Grigoriev I.V."/>
            <person name="Hibbett D."/>
            <person name="Nagy L.G."/>
            <person name="Martin F.M."/>
        </authorList>
    </citation>
    <scope>NUCLEOTIDE SEQUENCE</scope>
    <source>
        <strain evidence="1">BED1</strain>
    </source>
</reference>
<name>A0AAD4C0E8_BOLED</name>
<keyword evidence="2" id="KW-1185">Reference proteome</keyword>